<evidence type="ECO:0000313" key="3">
    <source>
        <dbReference type="EMBL" id="SST33537.1"/>
    </source>
</evidence>
<dbReference type="AlphaFoldDB" id="A0A333W4W9"/>
<feature type="chain" id="PRO_5016341902" description="Lipoprotein" evidence="2">
    <location>
        <begin position="21"/>
        <end position="305"/>
    </location>
</feature>
<protein>
    <recommendedName>
        <fullName evidence="5">Lipoprotein</fullName>
    </recommendedName>
</protein>
<keyword evidence="1" id="KW-0175">Coiled coil</keyword>
<organism evidence="3 4">
    <name type="scientific">Acinetobacter baumannii</name>
    <dbReference type="NCBI Taxonomy" id="470"/>
    <lineage>
        <taxon>Bacteria</taxon>
        <taxon>Pseudomonadati</taxon>
        <taxon>Pseudomonadota</taxon>
        <taxon>Gammaproteobacteria</taxon>
        <taxon>Moraxellales</taxon>
        <taxon>Moraxellaceae</taxon>
        <taxon>Acinetobacter</taxon>
        <taxon>Acinetobacter calcoaceticus/baumannii complex</taxon>
    </lineage>
</organism>
<feature type="signal peptide" evidence="2">
    <location>
        <begin position="1"/>
        <end position="20"/>
    </location>
</feature>
<evidence type="ECO:0008006" key="5">
    <source>
        <dbReference type="Google" id="ProtNLM"/>
    </source>
</evidence>
<keyword evidence="2" id="KW-0732">Signal</keyword>
<accession>A0A333W4W9</accession>
<reference evidence="3 4" key="1">
    <citation type="submission" date="2018-07" db="EMBL/GenBank/DDBJ databases">
        <authorList>
            <consortium name="Pathogen Informatics"/>
        </authorList>
    </citation>
    <scope>NUCLEOTIDE SEQUENCE [LARGE SCALE GENOMIC DNA]</scope>
    <source>
        <strain evidence="3 4">4300STDY7045823</strain>
    </source>
</reference>
<gene>
    <name evidence="3" type="ORF">SAMEA104305318_04033</name>
</gene>
<evidence type="ECO:0000256" key="1">
    <source>
        <dbReference type="SAM" id="Coils"/>
    </source>
</evidence>
<feature type="coiled-coil region" evidence="1">
    <location>
        <begin position="170"/>
        <end position="201"/>
    </location>
</feature>
<name>A0A333W4W9_ACIBA</name>
<sequence>MKNIKLVLSSAILLPLVGCSILPQPDEITPNQMLKYQTPENIINSKNLNGKAGTGKDYMLTGYKEALLPHSYMNNLCKSQNGSLRQIQRSTYAYLDKRNNPSPKTIGSELAPHIGIFECNVSSPWYVSIEPLSSRYGGTNKNLDIISLKTKVVDRSSLKGHIDYYNVHRQEELEQDKRKYNERLRQENERLRQEQAQINAKNRFIAANAPTTKDIGKTICNETVLSAFTGIYVFGQPNFKQTNGTVIASVEGFSNDQKNIKINIKGFLNTQNGISAGSDVLYNQIPLEAGRTVWDSKANWFKCNY</sequence>
<proteinExistence type="predicted"/>
<evidence type="ECO:0000256" key="2">
    <source>
        <dbReference type="SAM" id="SignalP"/>
    </source>
</evidence>
<dbReference type="Proteomes" id="UP000252694">
    <property type="component" value="Unassembled WGS sequence"/>
</dbReference>
<dbReference type="RefSeq" id="WP_114190209.1">
    <property type="nucleotide sequence ID" value="NZ_JAPDGP010000060.1"/>
</dbReference>
<evidence type="ECO:0000313" key="4">
    <source>
        <dbReference type="Proteomes" id="UP000252694"/>
    </source>
</evidence>
<dbReference type="EMBL" id="UFMQ01000045">
    <property type="protein sequence ID" value="SST33537.1"/>
    <property type="molecule type" value="Genomic_DNA"/>
</dbReference>